<dbReference type="SUPFAM" id="SSF53474">
    <property type="entry name" value="alpha/beta-Hydrolases"/>
    <property type="match status" value="1"/>
</dbReference>
<name>A0ABW2R5I9_9BURK</name>
<evidence type="ECO:0000313" key="9">
    <source>
        <dbReference type="EMBL" id="MFC7433756.1"/>
    </source>
</evidence>
<dbReference type="Proteomes" id="UP001596495">
    <property type="component" value="Unassembled WGS sequence"/>
</dbReference>
<evidence type="ECO:0000256" key="2">
    <source>
        <dbReference type="ARBA" id="ARBA00022525"/>
    </source>
</evidence>
<keyword evidence="4 8" id="KW-0732">Signal</keyword>
<accession>A0ABW2R5I9</accession>
<evidence type="ECO:0000256" key="1">
    <source>
        <dbReference type="ARBA" id="ARBA00004613"/>
    </source>
</evidence>
<keyword evidence="5 9" id="KW-0378">Hydrolase</keyword>
<evidence type="ECO:0000256" key="4">
    <source>
        <dbReference type="ARBA" id="ARBA00022729"/>
    </source>
</evidence>
<comment type="subcellular location">
    <subcellularLocation>
        <location evidence="1">Secreted</location>
    </subcellularLocation>
</comment>
<protein>
    <submittedName>
        <fullName evidence="9">Alpha/beta hydrolase family esterase</fullName>
    </submittedName>
</protein>
<evidence type="ECO:0000256" key="5">
    <source>
        <dbReference type="ARBA" id="ARBA00022801"/>
    </source>
</evidence>
<feature type="chain" id="PRO_5046361070" evidence="8">
    <location>
        <begin position="27"/>
        <end position="330"/>
    </location>
</feature>
<evidence type="ECO:0000256" key="6">
    <source>
        <dbReference type="ARBA" id="ARBA00023277"/>
    </source>
</evidence>
<organism evidence="9 10">
    <name type="scientific">Hydrogenophaga bisanensis</name>
    <dbReference type="NCBI Taxonomy" id="439611"/>
    <lineage>
        <taxon>Bacteria</taxon>
        <taxon>Pseudomonadati</taxon>
        <taxon>Pseudomonadota</taxon>
        <taxon>Betaproteobacteria</taxon>
        <taxon>Burkholderiales</taxon>
        <taxon>Comamonadaceae</taxon>
        <taxon>Hydrogenophaga</taxon>
    </lineage>
</organism>
<dbReference type="Pfam" id="PF10503">
    <property type="entry name" value="Esterase_PHB"/>
    <property type="match status" value="1"/>
</dbReference>
<proteinExistence type="predicted"/>
<keyword evidence="10" id="KW-1185">Reference proteome</keyword>
<evidence type="ECO:0000256" key="8">
    <source>
        <dbReference type="SAM" id="SignalP"/>
    </source>
</evidence>
<dbReference type="InterPro" id="IPR010126">
    <property type="entry name" value="Esterase_phb"/>
</dbReference>
<dbReference type="InterPro" id="IPR029058">
    <property type="entry name" value="AB_hydrolase_fold"/>
</dbReference>
<comment type="caution">
    <text evidence="9">The sequence shown here is derived from an EMBL/GenBank/DDBJ whole genome shotgun (WGS) entry which is preliminary data.</text>
</comment>
<keyword evidence="2" id="KW-0964">Secreted</keyword>
<dbReference type="RefSeq" id="WP_382254180.1">
    <property type="nucleotide sequence ID" value="NZ_JBHTBX010000002.1"/>
</dbReference>
<dbReference type="InterPro" id="IPR043595">
    <property type="entry name" value="FaeB/C/D"/>
</dbReference>
<sequence>MNASCRHGFLWLMAALLVSTTLSAHAQGPSLRERLAARQKAPDMPELQSVVLSHQGLERRYLLHVPRSLNPARPAPLILAFHGGGGHAEFMADDARYGLRSLADREGVVVAFPNGYSRWPGDKLATWNAGHCCGDARDKAIDDVAFARAVVADIGSRTAIDPDRVYATGMSNGGMMAYRLACEAADVFRAVAAVAGTDATLACQPARPVSVLHIHARDDTHVLYQGGAGEGAFRDRSKVMDFVSVPETVERWIVRNRCTGAPRPVLQRDGARCEVTESCDGRARVQLCVTETGGHSWPGASVVRRGKEPASQALDASRVIWEFFSQAPSR</sequence>
<evidence type="ECO:0000256" key="7">
    <source>
        <dbReference type="ARBA" id="ARBA00023326"/>
    </source>
</evidence>
<dbReference type="Gene3D" id="3.40.50.1820">
    <property type="entry name" value="alpha/beta hydrolase"/>
    <property type="match status" value="1"/>
</dbReference>
<dbReference type="GO" id="GO:0016787">
    <property type="term" value="F:hydrolase activity"/>
    <property type="evidence" value="ECO:0007669"/>
    <property type="project" value="UniProtKB-KW"/>
</dbReference>
<gene>
    <name evidence="9" type="ORF">ACFQNJ_04455</name>
</gene>
<evidence type="ECO:0000313" key="10">
    <source>
        <dbReference type="Proteomes" id="UP001596495"/>
    </source>
</evidence>
<feature type="signal peptide" evidence="8">
    <location>
        <begin position="1"/>
        <end position="26"/>
    </location>
</feature>
<dbReference type="PANTHER" id="PTHR38050">
    <property type="match status" value="1"/>
</dbReference>
<reference evidence="10" key="1">
    <citation type="journal article" date="2019" name="Int. J. Syst. Evol. Microbiol.">
        <title>The Global Catalogue of Microorganisms (GCM) 10K type strain sequencing project: providing services to taxonomists for standard genome sequencing and annotation.</title>
        <authorList>
            <consortium name="The Broad Institute Genomics Platform"/>
            <consortium name="The Broad Institute Genome Sequencing Center for Infectious Disease"/>
            <person name="Wu L."/>
            <person name="Ma J."/>
        </authorList>
    </citation>
    <scope>NUCLEOTIDE SEQUENCE [LARGE SCALE GENOMIC DNA]</scope>
    <source>
        <strain evidence="10">CCUG 54518</strain>
    </source>
</reference>
<keyword evidence="7" id="KW-0624">Polysaccharide degradation</keyword>
<evidence type="ECO:0000256" key="3">
    <source>
        <dbReference type="ARBA" id="ARBA00022651"/>
    </source>
</evidence>
<keyword evidence="6" id="KW-0119">Carbohydrate metabolism</keyword>
<dbReference type="EMBL" id="JBHTBX010000002">
    <property type="protein sequence ID" value="MFC7433756.1"/>
    <property type="molecule type" value="Genomic_DNA"/>
</dbReference>
<keyword evidence="3" id="KW-0858">Xylan degradation</keyword>
<dbReference type="PANTHER" id="PTHR38050:SF2">
    <property type="entry name" value="FERULOYL ESTERASE C-RELATED"/>
    <property type="match status" value="1"/>
</dbReference>